<evidence type="ECO:0000313" key="8">
    <source>
        <dbReference type="Proteomes" id="UP001285263"/>
    </source>
</evidence>
<evidence type="ECO:0000256" key="5">
    <source>
        <dbReference type="RuleBase" id="RU366006"/>
    </source>
</evidence>
<evidence type="ECO:0000313" key="7">
    <source>
        <dbReference type="EMBL" id="MDY0743372.1"/>
    </source>
</evidence>
<protein>
    <recommendedName>
        <fullName evidence="5">Dipeptide epimerase</fullName>
        <ecNumber evidence="5">5.1.1.-</ecNumber>
    </recommendedName>
</protein>
<dbReference type="SMART" id="SM00922">
    <property type="entry name" value="MR_MLE"/>
    <property type="match status" value="1"/>
</dbReference>
<dbReference type="Pfam" id="PF02746">
    <property type="entry name" value="MR_MLE_N"/>
    <property type="match status" value="1"/>
</dbReference>
<feature type="domain" description="Mandelate racemase/muconate lactonizing enzyme C-terminal" evidence="6">
    <location>
        <begin position="132"/>
        <end position="223"/>
    </location>
</feature>
<dbReference type="SUPFAM" id="SSF51604">
    <property type="entry name" value="Enolase C-terminal domain-like"/>
    <property type="match status" value="1"/>
</dbReference>
<dbReference type="InterPro" id="IPR013341">
    <property type="entry name" value="Mandelate_racemase_N_dom"/>
</dbReference>
<keyword evidence="8" id="KW-1185">Reference proteome</keyword>
<dbReference type="CDD" id="cd03319">
    <property type="entry name" value="L-Ala-DL-Glu_epimerase"/>
    <property type="match status" value="1"/>
</dbReference>
<comment type="similarity">
    <text evidence="1 5">Belongs to the mandelate racemase/muconate lactonizing enzyme family.</text>
</comment>
<dbReference type="PANTHER" id="PTHR48080:SF3">
    <property type="entry name" value="ENOLASE SUPERFAMILY MEMBER DDB_G0284701"/>
    <property type="match status" value="1"/>
</dbReference>
<organism evidence="7 8">
    <name type="scientific">Roseateles agri</name>
    <dbReference type="NCBI Taxonomy" id="3098619"/>
    <lineage>
        <taxon>Bacteria</taxon>
        <taxon>Pseudomonadati</taxon>
        <taxon>Pseudomonadota</taxon>
        <taxon>Betaproteobacteria</taxon>
        <taxon>Burkholderiales</taxon>
        <taxon>Sphaerotilaceae</taxon>
        <taxon>Roseateles</taxon>
    </lineage>
</organism>
<sequence>MSLECTISFESWELQEPFEISRGVLTEIKSLTVRLSDGRGHAGYGEAVGVAYKGESTSSMAAQIEEVAPRLTADLSGEDLLRLMPPGGARNAVDCALWDLRAKKSGRRAWQLAGLPSVEPVQTAYTIGLGSEADVRRKIRAARHLPMLKLKADAHRHVDMVRFAREEHPEARLVIDANQAWSRELLERILPELRALRVELIEQPVMRGTDAQLDGLQSPIPLAADESCVDCASLPELQGRYQYVNIKLDKSGGLTEALALSRSAKALGFGLMVGNMGGSSLSMAPSHLIAQQCRYVDLDGPMLTRTDRAPAMRYDGALLHPAEPGLWG</sequence>
<evidence type="ECO:0000256" key="4">
    <source>
        <dbReference type="ARBA" id="ARBA00023235"/>
    </source>
</evidence>
<evidence type="ECO:0000256" key="3">
    <source>
        <dbReference type="ARBA" id="ARBA00022842"/>
    </source>
</evidence>
<proteinExistence type="inferred from homology"/>
<dbReference type="RefSeq" id="WP_320421248.1">
    <property type="nucleotide sequence ID" value="NZ_JAXCLA010000001.1"/>
</dbReference>
<dbReference type="InterPro" id="IPR036849">
    <property type="entry name" value="Enolase-like_C_sf"/>
</dbReference>
<dbReference type="InterPro" id="IPR018110">
    <property type="entry name" value="Mandel_Rmase/mucon_lact_enz_CS"/>
</dbReference>
<dbReference type="InterPro" id="IPR029065">
    <property type="entry name" value="Enolase_C-like"/>
</dbReference>
<evidence type="ECO:0000256" key="2">
    <source>
        <dbReference type="ARBA" id="ARBA00022723"/>
    </source>
</evidence>
<dbReference type="SUPFAM" id="SSF54826">
    <property type="entry name" value="Enolase N-terminal domain-like"/>
    <property type="match status" value="1"/>
</dbReference>
<dbReference type="InterPro" id="IPR034603">
    <property type="entry name" value="Dipeptide_epimerase"/>
</dbReference>
<evidence type="ECO:0000256" key="1">
    <source>
        <dbReference type="ARBA" id="ARBA00008031"/>
    </source>
</evidence>
<dbReference type="Gene3D" id="3.30.390.10">
    <property type="entry name" value="Enolase-like, N-terminal domain"/>
    <property type="match status" value="1"/>
</dbReference>
<dbReference type="SFLD" id="SFLDS00001">
    <property type="entry name" value="Enolase"/>
    <property type="match status" value="1"/>
</dbReference>
<dbReference type="EMBL" id="JAXCLA010000001">
    <property type="protein sequence ID" value="MDY0743372.1"/>
    <property type="molecule type" value="Genomic_DNA"/>
</dbReference>
<name>A0ABU5DAS2_9BURK</name>
<dbReference type="Proteomes" id="UP001285263">
    <property type="component" value="Unassembled WGS sequence"/>
</dbReference>
<dbReference type="SFLD" id="SFLDF00010">
    <property type="entry name" value="dipeptide_epimerase"/>
    <property type="match status" value="1"/>
</dbReference>
<dbReference type="EC" id="5.1.1.-" evidence="5"/>
<dbReference type="NCBIfam" id="NF042940">
    <property type="entry name" value="racemase_DgcA"/>
    <property type="match status" value="1"/>
</dbReference>
<keyword evidence="4 5" id="KW-0413">Isomerase</keyword>
<gene>
    <name evidence="7" type="primary">dgcA</name>
    <name evidence="7" type="ORF">SNE35_02600</name>
</gene>
<dbReference type="PROSITE" id="PS00909">
    <property type="entry name" value="MR_MLE_2"/>
    <property type="match status" value="1"/>
</dbReference>
<comment type="caution">
    <text evidence="7">The sequence shown here is derived from an EMBL/GenBank/DDBJ whole genome shotgun (WGS) entry which is preliminary data.</text>
</comment>
<keyword evidence="3 5" id="KW-0460">Magnesium</keyword>
<dbReference type="Pfam" id="PF13378">
    <property type="entry name" value="MR_MLE_C"/>
    <property type="match status" value="1"/>
</dbReference>
<accession>A0ABU5DAS2</accession>
<dbReference type="SFLD" id="SFLDG00180">
    <property type="entry name" value="muconate_cycloisomerase"/>
    <property type="match status" value="1"/>
</dbReference>
<dbReference type="InterPro" id="IPR029017">
    <property type="entry name" value="Enolase-like_N"/>
</dbReference>
<dbReference type="PANTHER" id="PTHR48080">
    <property type="entry name" value="D-GALACTONATE DEHYDRATASE-RELATED"/>
    <property type="match status" value="1"/>
</dbReference>
<dbReference type="InterPro" id="IPR013342">
    <property type="entry name" value="Mandelate_racemase_C"/>
</dbReference>
<dbReference type="InterPro" id="IPR034593">
    <property type="entry name" value="DgoD-like"/>
</dbReference>
<reference evidence="7 8" key="1">
    <citation type="submission" date="2023-11" db="EMBL/GenBank/DDBJ databases">
        <title>Paucibacter sp. nov., isolated from fresh soil in Korea.</title>
        <authorList>
            <person name="Le N.T.T."/>
        </authorList>
    </citation>
    <scope>NUCLEOTIDE SEQUENCE [LARGE SCALE GENOMIC DNA]</scope>
    <source>
        <strain evidence="7 8">R3-3</strain>
    </source>
</reference>
<evidence type="ECO:0000259" key="6">
    <source>
        <dbReference type="SMART" id="SM00922"/>
    </source>
</evidence>
<keyword evidence="2 5" id="KW-0479">Metal-binding</keyword>
<dbReference type="Gene3D" id="3.20.20.120">
    <property type="entry name" value="Enolase-like C-terminal domain"/>
    <property type="match status" value="1"/>
</dbReference>
<comment type="cofactor">
    <cofactor evidence="5">
        <name>Mg(2+)</name>
        <dbReference type="ChEBI" id="CHEBI:18420"/>
    </cofactor>
    <text evidence="5">Binds 1 Mg(2+) ion per subunit.</text>
</comment>